<keyword evidence="3" id="KW-1185">Reference proteome</keyword>
<evidence type="ECO:0000313" key="3">
    <source>
        <dbReference type="Proteomes" id="UP000053732"/>
    </source>
</evidence>
<dbReference type="Proteomes" id="UP000053732">
    <property type="component" value="Unassembled WGS sequence"/>
</dbReference>
<reference evidence="2 3" key="1">
    <citation type="journal article" date="2014" name="Nat. Commun.">
        <title>Multiple recent horizontal transfers of a large genomic region in cheese making fungi.</title>
        <authorList>
            <person name="Cheeseman K."/>
            <person name="Ropars J."/>
            <person name="Renault P."/>
            <person name="Dupont J."/>
            <person name="Gouzy J."/>
            <person name="Branca A."/>
            <person name="Abraham A.L."/>
            <person name="Ceppi M."/>
            <person name="Conseiller E."/>
            <person name="Debuchy R."/>
            <person name="Malagnac F."/>
            <person name="Goarin A."/>
            <person name="Silar P."/>
            <person name="Lacoste S."/>
            <person name="Sallet E."/>
            <person name="Bensimon A."/>
            <person name="Giraud T."/>
            <person name="Brygoo Y."/>
        </authorList>
    </citation>
    <scope>NUCLEOTIDE SEQUENCE [LARGE SCALE GENOMIC DNA]</scope>
    <source>
        <strain evidence="3">FM 013</strain>
    </source>
</reference>
<protein>
    <submittedName>
        <fullName evidence="2">Str. FM013</fullName>
    </submittedName>
</protein>
<dbReference type="AlphaFoldDB" id="A0A0G4PVC3"/>
<sequence>MGGHTREECRRWAACVRDIGLAKNAAMMAAYKHLRTVNGPKKARRHPRGGEKKETIPAAAASSSG</sequence>
<proteinExistence type="predicted"/>
<evidence type="ECO:0000313" key="2">
    <source>
        <dbReference type="EMBL" id="CRL30102.1"/>
    </source>
</evidence>
<accession>A0A0G4PVC3</accession>
<feature type="region of interest" description="Disordered" evidence="1">
    <location>
        <begin position="36"/>
        <end position="65"/>
    </location>
</feature>
<gene>
    <name evidence="2" type="ORF">PCAMFM013_S044g000033</name>
</gene>
<evidence type="ECO:0000256" key="1">
    <source>
        <dbReference type="SAM" id="MobiDB-lite"/>
    </source>
</evidence>
<organism evidence="2 3">
    <name type="scientific">Penicillium camemberti (strain FM 013)</name>
    <dbReference type="NCBI Taxonomy" id="1429867"/>
    <lineage>
        <taxon>Eukaryota</taxon>
        <taxon>Fungi</taxon>
        <taxon>Dikarya</taxon>
        <taxon>Ascomycota</taxon>
        <taxon>Pezizomycotina</taxon>
        <taxon>Eurotiomycetes</taxon>
        <taxon>Eurotiomycetidae</taxon>
        <taxon>Eurotiales</taxon>
        <taxon>Aspergillaceae</taxon>
        <taxon>Penicillium</taxon>
    </lineage>
</organism>
<name>A0A0G4PVC3_PENC3</name>
<dbReference type="EMBL" id="HG793177">
    <property type="protein sequence ID" value="CRL30102.1"/>
    <property type="molecule type" value="Genomic_DNA"/>
</dbReference>